<feature type="coiled-coil region" evidence="22">
    <location>
        <begin position="680"/>
        <end position="792"/>
    </location>
</feature>
<keyword evidence="16 22" id="KW-0175">Coiled coil</keyword>
<dbReference type="Pfam" id="PF00433">
    <property type="entry name" value="Pkinase_C"/>
    <property type="match status" value="1"/>
</dbReference>
<dbReference type="Pfam" id="PF00130">
    <property type="entry name" value="C1_1"/>
    <property type="match status" value="1"/>
</dbReference>
<dbReference type="InterPro" id="IPR011993">
    <property type="entry name" value="PH-like_dom_sf"/>
</dbReference>
<dbReference type="Pfam" id="PF08826">
    <property type="entry name" value="DMPK_coil"/>
    <property type="match status" value="1"/>
</dbReference>
<evidence type="ECO:0000256" key="20">
    <source>
        <dbReference type="ARBA" id="ARBA00073692"/>
    </source>
</evidence>
<evidence type="ECO:0000256" key="21">
    <source>
        <dbReference type="ARBA" id="ARBA00076683"/>
    </source>
</evidence>
<evidence type="ECO:0000259" key="27">
    <source>
        <dbReference type="PROSITE" id="PS50108"/>
    </source>
</evidence>
<keyword evidence="11" id="KW-0547">Nucleotide-binding</keyword>
<protein>
    <recommendedName>
        <fullName evidence="20">Serine/threonine-protein kinase MRCK alpha</fullName>
        <ecNumber evidence="5">2.7.11.1</ecNumber>
    </recommendedName>
    <alternativeName>
        <fullName evidence="21">CDC42-binding protein kinase alpha</fullName>
    </alternativeName>
</protein>
<comment type="catalytic activity">
    <reaction evidence="19">
        <text>L-seryl-[protein] + ATP = O-phospho-L-seryl-[protein] + ADP + H(+)</text>
        <dbReference type="Rhea" id="RHEA:17989"/>
        <dbReference type="Rhea" id="RHEA-COMP:9863"/>
        <dbReference type="Rhea" id="RHEA-COMP:11604"/>
        <dbReference type="ChEBI" id="CHEBI:15378"/>
        <dbReference type="ChEBI" id="CHEBI:29999"/>
        <dbReference type="ChEBI" id="CHEBI:30616"/>
        <dbReference type="ChEBI" id="CHEBI:83421"/>
        <dbReference type="ChEBI" id="CHEBI:456216"/>
        <dbReference type="EC" id="2.7.11.1"/>
    </reaction>
</comment>
<evidence type="ECO:0000313" key="31">
    <source>
        <dbReference type="Proteomes" id="UP000694567"/>
    </source>
</evidence>
<evidence type="ECO:0000259" key="25">
    <source>
        <dbReference type="PROSITE" id="PS50011"/>
    </source>
</evidence>
<dbReference type="GO" id="GO:0005737">
    <property type="term" value="C:cytoplasm"/>
    <property type="evidence" value="ECO:0007669"/>
    <property type="project" value="UniProtKB-SubCell"/>
</dbReference>
<dbReference type="SUPFAM" id="SSF56112">
    <property type="entry name" value="Protein kinase-like (PK-like)"/>
    <property type="match status" value="1"/>
</dbReference>
<evidence type="ECO:0000256" key="11">
    <source>
        <dbReference type="ARBA" id="ARBA00022741"/>
    </source>
</evidence>
<dbReference type="PROSITE" id="PS50011">
    <property type="entry name" value="PROTEIN_KINASE_DOM"/>
    <property type="match status" value="1"/>
</dbReference>
<dbReference type="SMART" id="SM00220">
    <property type="entry name" value="S_TKc"/>
    <property type="match status" value="1"/>
</dbReference>
<evidence type="ECO:0000259" key="26">
    <source>
        <dbReference type="PROSITE" id="PS50081"/>
    </source>
</evidence>
<feature type="coiled-coil region" evidence="22">
    <location>
        <begin position="886"/>
        <end position="913"/>
    </location>
</feature>
<dbReference type="PANTHER" id="PTHR22988">
    <property type="entry name" value="MYOTONIC DYSTROPHY S/T KINASE-RELATED"/>
    <property type="match status" value="1"/>
</dbReference>
<comment type="subcellular location">
    <subcellularLocation>
        <location evidence="3">Cell projection</location>
        <location evidence="3">Lamellipodium</location>
    </subcellularLocation>
    <subcellularLocation>
        <location evidence="2">Cytoplasm</location>
    </subcellularLocation>
</comment>
<dbReference type="GO" id="GO:0030027">
    <property type="term" value="C:lamellipodium"/>
    <property type="evidence" value="ECO:0007669"/>
    <property type="project" value="UniProtKB-SubCell"/>
</dbReference>
<dbReference type="Gene3D" id="3.30.60.20">
    <property type="match status" value="1"/>
</dbReference>
<keyword evidence="15" id="KW-0067">ATP-binding</keyword>
<feature type="domain" description="Protein kinase" evidence="25">
    <location>
        <begin position="1"/>
        <end position="315"/>
    </location>
</feature>
<dbReference type="SMART" id="SM00036">
    <property type="entry name" value="CNH"/>
    <property type="match status" value="1"/>
</dbReference>
<dbReference type="CDD" id="cd01243">
    <property type="entry name" value="PH_MRCK"/>
    <property type="match status" value="1"/>
</dbReference>
<evidence type="ECO:0000256" key="18">
    <source>
        <dbReference type="ARBA" id="ARBA00047899"/>
    </source>
</evidence>
<dbReference type="GO" id="GO:0004674">
    <property type="term" value="F:protein serine/threonine kinase activity"/>
    <property type="evidence" value="ECO:0007669"/>
    <property type="project" value="UniProtKB-KW"/>
</dbReference>
<dbReference type="SUPFAM" id="SSF57889">
    <property type="entry name" value="Cysteine-rich domain"/>
    <property type="match status" value="1"/>
</dbReference>
<evidence type="ECO:0000259" key="24">
    <source>
        <dbReference type="PROSITE" id="PS50003"/>
    </source>
</evidence>
<dbReference type="Gene3D" id="3.30.200.20">
    <property type="entry name" value="Phosphorylase Kinase, domain 1"/>
    <property type="match status" value="3"/>
</dbReference>
<dbReference type="GO" id="GO:0031032">
    <property type="term" value="P:actomyosin structure organization"/>
    <property type="evidence" value="ECO:0007669"/>
    <property type="project" value="TreeGrafter"/>
</dbReference>
<evidence type="ECO:0000256" key="17">
    <source>
        <dbReference type="ARBA" id="ARBA00023273"/>
    </source>
</evidence>
<dbReference type="Pfam" id="PF00069">
    <property type="entry name" value="Pkinase"/>
    <property type="match status" value="1"/>
</dbReference>
<evidence type="ECO:0000256" key="7">
    <source>
        <dbReference type="ARBA" id="ARBA00022527"/>
    </source>
</evidence>
<keyword evidence="14" id="KW-0862">Zinc</keyword>
<feature type="compositionally biased region" description="Polar residues" evidence="23">
    <location>
        <begin position="1559"/>
        <end position="1574"/>
    </location>
</feature>
<dbReference type="FunFam" id="3.30.60.20:FF:000005">
    <property type="entry name" value="Non-specific serine/threonine protein kinase"/>
    <property type="match status" value="1"/>
</dbReference>
<feature type="region of interest" description="Disordered" evidence="23">
    <location>
        <begin position="1559"/>
        <end position="1687"/>
    </location>
</feature>
<evidence type="ECO:0000256" key="4">
    <source>
        <dbReference type="ARBA" id="ARBA00005719"/>
    </source>
</evidence>
<dbReference type="InterPro" id="IPR000095">
    <property type="entry name" value="CRIB_dom"/>
</dbReference>
<sequence>MSGEVRLKQLEQFILDGPTQTNGQCFSVETLLDILICLYDECNNSPLRREKNILEYLEWAKPFTSKVKQMRLHKEDFEILKVIGRGAFGETACFREERDVLVNGDNQWITTLHYAFQDENYLYLVMDYYVGGDLLTLLSKFEDRLPEDMARFYLAEMVIAIDSVHQLHYVHRDIKPDNILMDMNGHIRLADFGSCLKLMEDGTVQSSVAVGTPDYISPEILQAMEDGKGKYGPECDWWSLGVCMYEMLYGETPFYAESLVETYGKIMNHKERFQFPAQVTDVSESAKDLIRRLICSREHRLGQNGIEDFKNHPFFSGIDWDNIRNCEAPYIPEVSSPTDTSNFDVDDDCLKNSETMPPPSHTAFSGHHLPFVGFTYTSSCVLSDRSCLRLTAGPPSMDLDASIQRTLEDSLATEAYERRIRRLEQEKLELSRKLQESTQTVQALQYSTVDGPITASKDLEIKSLKEEIEKLKKQVTDSGQLEQQLEEASTARRELDDASRQIKAFEKQVRTLKQEREDLNKELAESSDRLKSQAKELKDAHSQRKLAMQEFSEMNERLTDLHSQKQKLARQLRDKEEEMEVVMQKVESLRQELRRTERLKKELEVQAEAAAAEASKDRKLRERSEQYSKQLESEVEGLKQKQVGRSPGVSSIEHQQEITKLKADLEKKSVFYEEELSKREIMHANEIKSLKKELRDAESQQLALKKEIMILKDKLEKTRRENQSEREEFETEFKQKYEREKILLTEENKKLSNELDKLTTMFERLSMNNRQLEEEMRDLADKKESVAHWEAQITEIIQWVSDEKDARGYLQALASKMTEELEALRNSSLGARATDMPWKMRRFAKLDMSARLELQSALDAEIRAKQAIQDELNKVKASCISTECKLQESEKKNMELLTDIERLKKETEELRSEKGVKHQDSQNSFLAFLNAPTSALDQFEVTDHPPRSIHTPTMRTAYIGSGLSPKAHQFVVKSFNTPTKCNQCTSLMVGLIRQGCTCEVCGFSCHVTCADKAPAVCPIPPEQTKGPLGIDPQKGIGTAYEGHVRVPKPAGVKKGWQRALAVICDFKLFLYDVAEGKASQPSVVVSQVIDMRDEEFSVSSVLASDVIHANRKDIPCIFRVTASQLSASSNKCSILILADGENEKSKWVGVLNELHRILKKNKLKDRSVYVPKEAYDSTLPLIKTTQSAAIIDHERVALGNEEGLFVVHVTKDEIIRVGDNKKVHQIELIPNEQLIAVISGRNRHVRLFPMAALDGRETEFYKLAETKGCQSIVSGHVRHGALTCLCVAMKRQVLCYELNQSKTRHKKIKEIQVQGNVQWMSIFSDRLCVGYQSGFLKYPLHGEGSPYSLLHPDDHTLSFISQQPTDAICAVEISNKEYLLCFSSVGVYVDCQGRRSRQQELMWPATPSSCCYNAPYLSVYSENAIDIFDVNSMEWIQTIPLKKVRPLNTEGSLNLLGLETVRLIYFKNKMAEGDELVVPETSDNSRKQMVRNINNKRRYSFRVPEEERMQQRRSMLRDPEMRNKLISNPTNFNHIAHMGPGDGIQILKDLPMNLRPQESRTVFSGSVSIPSITKSRTEPGRSMSASSGLAARSSAQNGSALRREFSGGSYGAKRQPMASPSDGSLSSGGLDQGSDAPTRDYEREDSDSPRHSTASNSSNLSSPPSPVSPHKTKSLSLESSDHVSWDS</sequence>
<dbReference type="InterPro" id="IPR014930">
    <property type="entry name" value="Myotonic_dystrophy_kinase_coil"/>
</dbReference>
<dbReference type="InterPro" id="IPR057529">
    <property type="entry name" value="MRCK/ROCK_PH"/>
</dbReference>
<dbReference type="InterPro" id="IPR001180">
    <property type="entry name" value="CNH_dom"/>
</dbReference>
<dbReference type="InterPro" id="IPR036322">
    <property type="entry name" value="WD40_repeat_dom_sf"/>
</dbReference>
<accession>A0A8C0FVB7</accession>
<dbReference type="GO" id="GO:0005524">
    <property type="term" value="F:ATP binding"/>
    <property type="evidence" value="ECO:0007669"/>
    <property type="project" value="UniProtKB-KW"/>
</dbReference>
<keyword evidence="13" id="KW-0418">Kinase</keyword>
<dbReference type="PROSITE" id="PS00108">
    <property type="entry name" value="PROTEIN_KINASE_ST"/>
    <property type="match status" value="1"/>
</dbReference>
<dbReference type="PROSITE" id="PS50219">
    <property type="entry name" value="CNH"/>
    <property type="match status" value="1"/>
</dbReference>
<dbReference type="InterPro" id="IPR001849">
    <property type="entry name" value="PH_domain"/>
</dbReference>
<dbReference type="SMART" id="SM00233">
    <property type="entry name" value="PH"/>
    <property type="match status" value="1"/>
</dbReference>
<dbReference type="Pfam" id="PF25346">
    <property type="entry name" value="PH_MRCK"/>
    <property type="match status" value="1"/>
</dbReference>
<keyword evidence="9" id="KW-0808">Transferase</keyword>
<dbReference type="PROSITE" id="PS50081">
    <property type="entry name" value="ZF_DAG_PE_2"/>
    <property type="match status" value="1"/>
</dbReference>
<evidence type="ECO:0000256" key="9">
    <source>
        <dbReference type="ARBA" id="ARBA00022679"/>
    </source>
</evidence>
<keyword evidence="7" id="KW-0723">Serine/threonine-protein kinase</keyword>
<keyword evidence="12" id="KW-0863">Zinc-finger</keyword>
<evidence type="ECO:0000259" key="29">
    <source>
        <dbReference type="PROSITE" id="PS51285"/>
    </source>
</evidence>
<evidence type="ECO:0000256" key="13">
    <source>
        <dbReference type="ARBA" id="ARBA00022777"/>
    </source>
</evidence>
<dbReference type="Ensembl" id="ENSBOBT00000025580.1">
    <property type="protein sequence ID" value="ENSBOBP00000025034.1"/>
    <property type="gene ID" value="ENSBOBG00000014652.1"/>
</dbReference>
<feature type="domain" description="PH" evidence="24">
    <location>
        <begin position="1037"/>
        <end position="1156"/>
    </location>
</feature>
<comment type="catalytic activity">
    <reaction evidence="18">
        <text>L-threonyl-[protein] + ATP = O-phospho-L-threonyl-[protein] + ADP + H(+)</text>
        <dbReference type="Rhea" id="RHEA:46608"/>
        <dbReference type="Rhea" id="RHEA-COMP:11060"/>
        <dbReference type="Rhea" id="RHEA-COMP:11605"/>
        <dbReference type="ChEBI" id="CHEBI:15378"/>
        <dbReference type="ChEBI" id="CHEBI:30013"/>
        <dbReference type="ChEBI" id="CHEBI:30616"/>
        <dbReference type="ChEBI" id="CHEBI:61977"/>
        <dbReference type="ChEBI" id="CHEBI:456216"/>
        <dbReference type="EC" id="2.7.11.1"/>
    </reaction>
</comment>
<dbReference type="FunFam" id="3.30.200.20:FF:001055">
    <property type="entry name" value="Serine/threonine-protein kinase MRCK beta"/>
    <property type="match status" value="1"/>
</dbReference>
<dbReference type="Gene3D" id="2.30.29.30">
    <property type="entry name" value="Pleckstrin-homology domain (PH domain)/Phosphotyrosine-binding domain (PTB)"/>
    <property type="match status" value="1"/>
</dbReference>
<feature type="domain" description="CRIB" evidence="27">
    <location>
        <begin position="1526"/>
        <end position="1539"/>
    </location>
</feature>
<evidence type="ECO:0000256" key="14">
    <source>
        <dbReference type="ARBA" id="ARBA00022833"/>
    </source>
</evidence>
<feature type="compositionally biased region" description="Basic and acidic residues" evidence="23">
    <location>
        <begin position="614"/>
        <end position="626"/>
    </location>
</feature>
<evidence type="ECO:0000256" key="6">
    <source>
        <dbReference type="ARBA" id="ARBA00022490"/>
    </source>
</evidence>
<evidence type="ECO:0000256" key="10">
    <source>
        <dbReference type="ARBA" id="ARBA00022723"/>
    </source>
</evidence>
<dbReference type="SMART" id="SM00285">
    <property type="entry name" value="PBD"/>
    <property type="match status" value="1"/>
</dbReference>
<keyword evidence="31" id="KW-1185">Reference proteome</keyword>
<feature type="compositionally biased region" description="Low complexity" evidence="23">
    <location>
        <begin position="1651"/>
        <end position="1662"/>
    </location>
</feature>
<dbReference type="InterPro" id="IPR011009">
    <property type="entry name" value="Kinase-like_dom_sf"/>
</dbReference>
<feature type="domain" description="Phorbol-ester/DAG-type" evidence="26">
    <location>
        <begin position="967"/>
        <end position="1017"/>
    </location>
</feature>
<keyword evidence="6" id="KW-0963">Cytoplasm</keyword>
<evidence type="ECO:0000256" key="23">
    <source>
        <dbReference type="SAM" id="MobiDB-lite"/>
    </source>
</evidence>
<evidence type="ECO:0000256" key="5">
    <source>
        <dbReference type="ARBA" id="ARBA00012513"/>
    </source>
</evidence>
<feature type="compositionally biased region" description="Basic and acidic residues" evidence="23">
    <location>
        <begin position="1637"/>
        <end position="1650"/>
    </location>
</feature>
<dbReference type="SUPFAM" id="SSF50729">
    <property type="entry name" value="PH domain-like"/>
    <property type="match status" value="1"/>
</dbReference>
<dbReference type="Gene3D" id="1.20.5.340">
    <property type="match status" value="1"/>
</dbReference>
<dbReference type="Proteomes" id="UP000694567">
    <property type="component" value="Unplaced"/>
</dbReference>
<dbReference type="FunFam" id="2.30.29.30:FF:000032">
    <property type="entry name" value="Non-specific serine/threonine protein kinase"/>
    <property type="match status" value="1"/>
</dbReference>
<dbReference type="CDD" id="cd00132">
    <property type="entry name" value="CRIB"/>
    <property type="match status" value="1"/>
</dbReference>
<dbReference type="FunFam" id="1.10.510.10:FF:000014">
    <property type="entry name" value="Non-specific serine/threonine protein kinase"/>
    <property type="match status" value="1"/>
</dbReference>
<dbReference type="InterPro" id="IPR031597">
    <property type="entry name" value="KELK"/>
</dbReference>
<proteinExistence type="inferred from homology"/>
<dbReference type="InterPro" id="IPR000961">
    <property type="entry name" value="AGC-kinase_C"/>
</dbReference>
<feature type="compositionally biased region" description="Low complexity" evidence="23">
    <location>
        <begin position="1619"/>
        <end position="1635"/>
    </location>
</feature>
<dbReference type="SMART" id="SM00109">
    <property type="entry name" value="C1"/>
    <property type="match status" value="1"/>
</dbReference>
<dbReference type="SMART" id="SM00133">
    <property type="entry name" value="S_TK_X"/>
    <property type="match status" value="1"/>
</dbReference>
<name>A0A8C0FVB7_BUBBB</name>
<reference evidence="30" key="2">
    <citation type="submission" date="2025-09" db="UniProtKB">
        <authorList>
            <consortium name="Ensembl"/>
        </authorList>
    </citation>
    <scope>IDENTIFICATION</scope>
</reference>
<evidence type="ECO:0000256" key="22">
    <source>
        <dbReference type="SAM" id="Coils"/>
    </source>
</evidence>
<dbReference type="PROSITE" id="PS00479">
    <property type="entry name" value="ZF_DAG_PE_1"/>
    <property type="match status" value="1"/>
</dbReference>
<feature type="compositionally biased region" description="Low complexity" evidence="23">
    <location>
        <begin position="1580"/>
        <end position="1595"/>
    </location>
</feature>
<evidence type="ECO:0000256" key="8">
    <source>
        <dbReference type="ARBA" id="ARBA00022553"/>
    </source>
</evidence>
<reference evidence="30" key="1">
    <citation type="submission" date="2025-08" db="UniProtKB">
        <authorList>
            <consortium name="Ensembl"/>
        </authorList>
    </citation>
    <scope>IDENTIFICATION</scope>
</reference>
<comment type="cofactor">
    <cofactor evidence="1">
        <name>Mg(2+)</name>
        <dbReference type="ChEBI" id="CHEBI:18420"/>
    </cofactor>
</comment>
<dbReference type="InterPro" id="IPR050839">
    <property type="entry name" value="Rho-assoc_Ser/Thr_Kinase"/>
</dbReference>
<comment type="similarity">
    <text evidence="4">Belongs to the protein kinase superfamily. AGC Ser/Thr protein kinase family. DMPK subfamily.</text>
</comment>
<dbReference type="PROSITE" id="PS51285">
    <property type="entry name" value="AGC_KINASE_CTER"/>
    <property type="match status" value="1"/>
</dbReference>
<keyword evidence="10" id="KW-0479">Metal-binding</keyword>
<dbReference type="InterPro" id="IPR008271">
    <property type="entry name" value="Ser/Thr_kinase_AS"/>
</dbReference>
<evidence type="ECO:0000256" key="1">
    <source>
        <dbReference type="ARBA" id="ARBA00001946"/>
    </source>
</evidence>
<dbReference type="PROSITE" id="PS50108">
    <property type="entry name" value="CRIB"/>
    <property type="match status" value="1"/>
</dbReference>
<dbReference type="FunFam" id="1.20.5.340:FF:000010">
    <property type="entry name" value="Non-specific serine/threonine protein kinase"/>
    <property type="match status" value="1"/>
</dbReference>
<evidence type="ECO:0000256" key="15">
    <source>
        <dbReference type="ARBA" id="ARBA00022840"/>
    </source>
</evidence>
<dbReference type="InterPro" id="IPR002219">
    <property type="entry name" value="PKC_DAG/PE"/>
</dbReference>
<keyword evidence="17" id="KW-0966">Cell projection</keyword>
<evidence type="ECO:0000256" key="3">
    <source>
        <dbReference type="ARBA" id="ARBA00004510"/>
    </source>
</evidence>
<feature type="domain" description="AGC-kinase C-terminal" evidence="29">
    <location>
        <begin position="316"/>
        <end position="386"/>
    </location>
</feature>
<evidence type="ECO:0000256" key="19">
    <source>
        <dbReference type="ARBA" id="ARBA00048679"/>
    </source>
</evidence>
<keyword evidence="8" id="KW-0597">Phosphoprotein</keyword>
<dbReference type="GO" id="GO:0042641">
    <property type="term" value="C:actomyosin"/>
    <property type="evidence" value="ECO:0007669"/>
    <property type="project" value="TreeGrafter"/>
</dbReference>
<dbReference type="GO" id="GO:0008270">
    <property type="term" value="F:zinc ion binding"/>
    <property type="evidence" value="ECO:0007669"/>
    <property type="project" value="UniProtKB-KW"/>
</dbReference>
<dbReference type="InterPro" id="IPR000719">
    <property type="entry name" value="Prot_kinase_dom"/>
</dbReference>
<evidence type="ECO:0000256" key="16">
    <source>
        <dbReference type="ARBA" id="ARBA00023054"/>
    </source>
</evidence>
<feature type="region of interest" description="Disordered" evidence="23">
    <location>
        <begin position="610"/>
        <end position="655"/>
    </location>
</feature>
<dbReference type="PANTHER" id="PTHR22988:SF31">
    <property type="entry name" value="SERINE_THREONINE-PROTEIN KINASE MRCK ALPHA"/>
    <property type="match status" value="1"/>
</dbReference>
<dbReference type="CDD" id="cd20864">
    <property type="entry name" value="C1_MRCKalpha"/>
    <property type="match status" value="1"/>
</dbReference>
<evidence type="ECO:0000313" key="30">
    <source>
        <dbReference type="Ensembl" id="ENSBOBP00000025034.1"/>
    </source>
</evidence>
<evidence type="ECO:0000256" key="2">
    <source>
        <dbReference type="ARBA" id="ARBA00004496"/>
    </source>
</evidence>
<evidence type="ECO:0000256" key="12">
    <source>
        <dbReference type="ARBA" id="ARBA00022771"/>
    </source>
</evidence>
<dbReference type="Gene3D" id="1.10.510.10">
    <property type="entry name" value="Transferase(Phosphotransferase) domain 1"/>
    <property type="match status" value="1"/>
</dbReference>
<organism evidence="30 31">
    <name type="scientific">Bubo bubo</name>
    <name type="common">Eurasian eagle-owl</name>
    <name type="synonym">Strix bubo</name>
    <dbReference type="NCBI Taxonomy" id="30461"/>
    <lineage>
        <taxon>Eukaryota</taxon>
        <taxon>Metazoa</taxon>
        <taxon>Chordata</taxon>
        <taxon>Craniata</taxon>
        <taxon>Vertebrata</taxon>
        <taxon>Euteleostomi</taxon>
        <taxon>Archelosauria</taxon>
        <taxon>Archosauria</taxon>
        <taxon>Dinosauria</taxon>
        <taxon>Saurischia</taxon>
        <taxon>Theropoda</taxon>
        <taxon>Coelurosauria</taxon>
        <taxon>Aves</taxon>
        <taxon>Neognathae</taxon>
        <taxon>Neoaves</taxon>
        <taxon>Telluraves</taxon>
        <taxon>Strigiformes</taxon>
        <taxon>Strigidae</taxon>
        <taxon>Bubo</taxon>
    </lineage>
</organism>
<evidence type="ECO:0000259" key="28">
    <source>
        <dbReference type="PROSITE" id="PS50219"/>
    </source>
</evidence>
<dbReference type="InterPro" id="IPR046349">
    <property type="entry name" value="C1-like_sf"/>
</dbReference>
<dbReference type="PROSITE" id="PS50003">
    <property type="entry name" value="PH_DOMAIN"/>
    <property type="match status" value="1"/>
</dbReference>
<dbReference type="SUPFAM" id="SSF50978">
    <property type="entry name" value="WD40 repeat-like"/>
    <property type="match status" value="1"/>
</dbReference>
<feature type="domain" description="CNH" evidence="28">
    <location>
        <begin position="1182"/>
        <end position="1454"/>
    </location>
</feature>
<dbReference type="Pfam" id="PF00780">
    <property type="entry name" value="CNH"/>
    <property type="match status" value="1"/>
</dbReference>
<dbReference type="EC" id="2.7.11.1" evidence="5"/>
<dbReference type="InterPro" id="IPR017892">
    <property type="entry name" value="Pkinase_C"/>
</dbReference>
<dbReference type="Pfam" id="PF15796">
    <property type="entry name" value="KELK"/>
    <property type="match status" value="1"/>
</dbReference>